<evidence type="ECO:0008006" key="4">
    <source>
        <dbReference type="Google" id="ProtNLM"/>
    </source>
</evidence>
<evidence type="ECO:0000313" key="2">
    <source>
        <dbReference type="EMBL" id="JAS06791.1"/>
    </source>
</evidence>
<accession>A0A1B6EGM0</accession>
<gene>
    <name evidence="2" type="ORF">g.3871</name>
    <name evidence="3" type="ORF">g.3872</name>
</gene>
<dbReference type="AlphaFoldDB" id="A0A1B6EGM0"/>
<evidence type="ECO:0000313" key="3">
    <source>
        <dbReference type="EMBL" id="JAS37077.1"/>
    </source>
</evidence>
<dbReference type="EMBL" id="GEDC01000221">
    <property type="protein sequence ID" value="JAS37077.1"/>
    <property type="molecule type" value="Transcribed_RNA"/>
</dbReference>
<sequence>MKPLTALLLLVAIAAVAAKPMGSNQNLFRDSFGKEYNIDQMSTNAQNMNGKNNQQNYMESYEEDALVRNRRLADDKKLDLKLKMQRVNKVVSLDAIGSYSLYRDEQRKTSLKAFGSTVLWYNGNNFGLKKPGIGLQFTIYY</sequence>
<keyword evidence="1" id="KW-0732">Signal</keyword>
<name>A0A1B6EGM0_9HEMI</name>
<feature type="chain" id="PRO_5008582100" description="Attacin C-terminal domain-containing protein" evidence="1">
    <location>
        <begin position="19"/>
        <end position="141"/>
    </location>
</feature>
<protein>
    <recommendedName>
        <fullName evidence="4">Attacin C-terminal domain-containing protein</fullName>
    </recommendedName>
</protein>
<dbReference type="EMBL" id="GEDC01030507">
    <property type="protein sequence ID" value="JAS06791.1"/>
    <property type="molecule type" value="Transcribed_RNA"/>
</dbReference>
<feature type="signal peptide" evidence="1">
    <location>
        <begin position="1"/>
        <end position="18"/>
    </location>
</feature>
<proteinExistence type="predicted"/>
<evidence type="ECO:0000256" key="1">
    <source>
        <dbReference type="SAM" id="SignalP"/>
    </source>
</evidence>
<reference evidence="3" key="1">
    <citation type="submission" date="2015-12" db="EMBL/GenBank/DDBJ databases">
        <title>De novo transcriptome assembly of four potential Pierce s Disease insect vectors from Arizona vineyards.</title>
        <authorList>
            <person name="Tassone E.E."/>
        </authorList>
    </citation>
    <scope>NUCLEOTIDE SEQUENCE</scope>
</reference>
<organism evidence="3">
    <name type="scientific">Clastoptera arizonana</name>
    <name type="common">Arizona spittle bug</name>
    <dbReference type="NCBI Taxonomy" id="38151"/>
    <lineage>
        <taxon>Eukaryota</taxon>
        <taxon>Metazoa</taxon>
        <taxon>Ecdysozoa</taxon>
        <taxon>Arthropoda</taxon>
        <taxon>Hexapoda</taxon>
        <taxon>Insecta</taxon>
        <taxon>Pterygota</taxon>
        <taxon>Neoptera</taxon>
        <taxon>Paraneoptera</taxon>
        <taxon>Hemiptera</taxon>
        <taxon>Auchenorrhyncha</taxon>
        <taxon>Cercopoidea</taxon>
        <taxon>Clastopteridae</taxon>
        <taxon>Clastoptera</taxon>
    </lineage>
</organism>